<evidence type="ECO:0000313" key="1">
    <source>
        <dbReference type="EnsemblMetazoa" id="GMOY014211.P1369"/>
    </source>
</evidence>
<name>A0ABK9NG70_GLOMM</name>
<accession>A0ABK9NG70</accession>
<dbReference type="EMBL" id="CCAG010013769">
    <property type="status" value="NOT_ANNOTATED_CDS"/>
    <property type="molecule type" value="Genomic_DNA"/>
</dbReference>
<proteinExistence type="predicted"/>
<dbReference type="Proteomes" id="UP000092444">
    <property type="component" value="Unassembled WGS sequence"/>
</dbReference>
<evidence type="ECO:0000313" key="2">
    <source>
        <dbReference type="Proteomes" id="UP000092444"/>
    </source>
</evidence>
<organism evidence="1 2">
    <name type="scientific">Glossina morsitans morsitans</name>
    <name type="common">Savannah tsetse fly</name>
    <dbReference type="NCBI Taxonomy" id="37546"/>
    <lineage>
        <taxon>Eukaryota</taxon>
        <taxon>Metazoa</taxon>
        <taxon>Ecdysozoa</taxon>
        <taxon>Arthropoda</taxon>
        <taxon>Hexapoda</taxon>
        <taxon>Insecta</taxon>
        <taxon>Pterygota</taxon>
        <taxon>Neoptera</taxon>
        <taxon>Endopterygota</taxon>
        <taxon>Diptera</taxon>
        <taxon>Brachycera</taxon>
        <taxon>Muscomorpha</taxon>
        <taxon>Hippoboscoidea</taxon>
        <taxon>Glossinidae</taxon>
        <taxon>Glossina</taxon>
    </lineage>
</organism>
<reference evidence="1" key="1">
    <citation type="submission" date="2025-05" db="UniProtKB">
        <authorList>
            <consortium name="EnsemblMetazoa"/>
        </authorList>
    </citation>
    <scope>IDENTIFICATION</scope>
    <source>
        <strain evidence="1">Yale</strain>
    </source>
</reference>
<sequence length="58" mass="7104">MIFCLCSWYIQSPECKKKDFVFNFNPCTYFYNKLYHDVPHRLLAKKQSLSRNQVHLFI</sequence>
<keyword evidence="2" id="KW-1185">Reference proteome</keyword>
<dbReference type="EnsemblMetazoa" id="GMOY014211.R1369">
    <property type="protein sequence ID" value="GMOY014211.P1369"/>
    <property type="gene ID" value="GMOY014211"/>
</dbReference>
<protein>
    <submittedName>
        <fullName evidence="1">Uncharacterized protein</fullName>
    </submittedName>
</protein>